<reference evidence="1 2" key="1">
    <citation type="journal article" date="2021" name="Elife">
        <title>Chloroplast acquisition without the gene transfer in kleptoplastic sea slugs, Plakobranchus ocellatus.</title>
        <authorList>
            <person name="Maeda T."/>
            <person name="Takahashi S."/>
            <person name="Yoshida T."/>
            <person name="Shimamura S."/>
            <person name="Takaki Y."/>
            <person name="Nagai Y."/>
            <person name="Toyoda A."/>
            <person name="Suzuki Y."/>
            <person name="Arimoto A."/>
            <person name="Ishii H."/>
            <person name="Satoh N."/>
            <person name="Nishiyama T."/>
            <person name="Hasebe M."/>
            <person name="Maruyama T."/>
            <person name="Minagawa J."/>
            <person name="Obokata J."/>
            <person name="Shigenobu S."/>
        </authorList>
    </citation>
    <scope>NUCLEOTIDE SEQUENCE [LARGE SCALE GENOMIC DNA]</scope>
</reference>
<sequence length="119" mass="13285">MAEQLREAFCVKGLSVPEEMVSMIEEEIEVGKAGRCRVHARLYGAWRASTGGGRRVVWSSHPPSGQLSGQWLRQAQHLSLEDLSRMNWGAHPATSSRLEKLSVLEASFPKTKKNKKTLI</sequence>
<dbReference type="Proteomes" id="UP000735302">
    <property type="component" value="Unassembled WGS sequence"/>
</dbReference>
<evidence type="ECO:0000313" key="1">
    <source>
        <dbReference type="EMBL" id="GFO13733.1"/>
    </source>
</evidence>
<proteinExistence type="predicted"/>
<name>A0AAV4B2D2_9GAST</name>
<dbReference type="AlphaFoldDB" id="A0AAV4B2D2"/>
<accession>A0AAV4B2D2</accession>
<dbReference type="EMBL" id="BLXT01004499">
    <property type="protein sequence ID" value="GFO13733.1"/>
    <property type="molecule type" value="Genomic_DNA"/>
</dbReference>
<organism evidence="1 2">
    <name type="scientific">Plakobranchus ocellatus</name>
    <dbReference type="NCBI Taxonomy" id="259542"/>
    <lineage>
        <taxon>Eukaryota</taxon>
        <taxon>Metazoa</taxon>
        <taxon>Spiralia</taxon>
        <taxon>Lophotrochozoa</taxon>
        <taxon>Mollusca</taxon>
        <taxon>Gastropoda</taxon>
        <taxon>Heterobranchia</taxon>
        <taxon>Euthyneura</taxon>
        <taxon>Panpulmonata</taxon>
        <taxon>Sacoglossa</taxon>
        <taxon>Placobranchoidea</taxon>
        <taxon>Plakobranchidae</taxon>
        <taxon>Plakobranchus</taxon>
    </lineage>
</organism>
<keyword evidence="2" id="KW-1185">Reference proteome</keyword>
<protein>
    <submittedName>
        <fullName evidence="1">Uncharacterized protein</fullName>
    </submittedName>
</protein>
<evidence type="ECO:0000313" key="2">
    <source>
        <dbReference type="Proteomes" id="UP000735302"/>
    </source>
</evidence>
<gene>
    <name evidence="1" type="ORF">PoB_004023800</name>
</gene>
<comment type="caution">
    <text evidence="1">The sequence shown here is derived from an EMBL/GenBank/DDBJ whole genome shotgun (WGS) entry which is preliminary data.</text>
</comment>